<name>A0A4U1CQC9_9SPHI</name>
<keyword evidence="3" id="KW-1185">Reference proteome</keyword>
<comment type="caution">
    <text evidence="2">The sequence shown here is derived from an EMBL/GenBank/DDBJ whole genome shotgun (WGS) entry which is preliminary data.</text>
</comment>
<dbReference type="RefSeq" id="WP_136834505.1">
    <property type="nucleotide sequence ID" value="NZ_SWBQ01000001.1"/>
</dbReference>
<dbReference type="OrthoDB" id="1371764at2"/>
<evidence type="ECO:0000313" key="3">
    <source>
        <dbReference type="Proteomes" id="UP000307244"/>
    </source>
</evidence>
<dbReference type="Proteomes" id="UP000307244">
    <property type="component" value="Unassembled WGS sequence"/>
</dbReference>
<dbReference type="PROSITE" id="PS51257">
    <property type="entry name" value="PROKAR_LIPOPROTEIN"/>
    <property type="match status" value="1"/>
</dbReference>
<dbReference type="EMBL" id="SWBQ01000001">
    <property type="protein sequence ID" value="TKC09090.1"/>
    <property type="molecule type" value="Genomic_DNA"/>
</dbReference>
<protein>
    <submittedName>
        <fullName evidence="2">Uncharacterized protein</fullName>
    </submittedName>
</protein>
<gene>
    <name evidence="2" type="ORF">FA047_03060</name>
</gene>
<sequence length="160" mass="18753">MKVIIIVVFSLLFYSCTGNISAGTLSGWDIVVFKTSTQKLELGIDSLYKANSNYIIPEKWESEAEKWIKNYSYLKTVVIYFDDSPEEMYYVTFIDAGTGDNPNYSRLAIRGVKQGNDYWKQFEEFNASEQERIEKRFEKEIVKKLEQITKTNSYIEKTYH</sequence>
<proteinExistence type="predicted"/>
<feature type="chain" id="PRO_5020810133" evidence="1">
    <location>
        <begin position="23"/>
        <end position="160"/>
    </location>
</feature>
<dbReference type="AlphaFoldDB" id="A0A4U1CQC9"/>
<evidence type="ECO:0000256" key="1">
    <source>
        <dbReference type="SAM" id="SignalP"/>
    </source>
</evidence>
<keyword evidence="1" id="KW-0732">Signal</keyword>
<reference evidence="2 3" key="1">
    <citation type="submission" date="2019-04" db="EMBL/GenBank/DDBJ databases">
        <title>Pedobacter sp. RP-3-15 sp. nov., isolated from Arctic soil.</title>
        <authorList>
            <person name="Dahal R.H."/>
            <person name="Kim D.-U."/>
        </authorList>
    </citation>
    <scope>NUCLEOTIDE SEQUENCE [LARGE SCALE GENOMIC DNA]</scope>
    <source>
        <strain evidence="2 3">RP-3-15</strain>
    </source>
</reference>
<feature type="signal peptide" evidence="1">
    <location>
        <begin position="1"/>
        <end position="22"/>
    </location>
</feature>
<evidence type="ECO:0000313" key="2">
    <source>
        <dbReference type="EMBL" id="TKC09090.1"/>
    </source>
</evidence>
<accession>A0A4U1CQC9</accession>
<organism evidence="2 3">
    <name type="scientific">Pedobacter frigoris</name>
    <dbReference type="NCBI Taxonomy" id="2571272"/>
    <lineage>
        <taxon>Bacteria</taxon>
        <taxon>Pseudomonadati</taxon>
        <taxon>Bacteroidota</taxon>
        <taxon>Sphingobacteriia</taxon>
        <taxon>Sphingobacteriales</taxon>
        <taxon>Sphingobacteriaceae</taxon>
        <taxon>Pedobacter</taxon>
    </lineage>
</organism>